<feature type="domain" description="Solute-binding protein family 3/N-terminal" evidence="5">
    <location>
        <begin position="38"/>
        <end position="268"/>
    </location>
</feature>
<evidence type="ECO:0000313" key="6">
    <source>
        <dbReference type="EMBL" id="MFB9204442.1"/>
    </source>
</evidence>
<dbReference type="Pfam" id="PF00497">
    <property type="entry name" value="SBP_bac_3"/>
    <property type="match status" value="1"/>
</dbReference>
<evidence type="ECO:0000256" key="4">
    <source>
        <dbReference type="RuleBase" id="RU003744"/>
    </source>
</evidence>
<dbReference type="SUPFAM" id="SSF53850">
    <property type="entry name" value="Periplasmic binding protein-like II"/>
    <property type="match status" value="1"/>
</dbReference>
<proteinExistence type="inferred from homology"/>
<accession>A0ABV5IJ84</accession>
<keyword evidence="3" id="KW-0732">Signal</keyword>
<protein>
    <submittedName>
        <fullName evidence="6">Glutamate ABC transporter substrate-binding protein</fullName>
    </submittedName>
</protein>
<keyword evidence="7" id="KW-1185">Reference proteome</keyword>
<evidence type="ECO:0000256" key="3">
    <source>
        <dbReference type="ARBA" id="ARBA00022729"/>
    </source>
</evidence>
<dbReference type="InterPro" id="IPR018313">
    <property type="entry name" value="SBP_3_CS"/>
</dbReference>
<dbReference type="InterPro" id="IPR001638">
    <property type="entry name" value="Solute-binding_3/MltF_N"/>
</dbReference>
<evidence type="ECO:0000259" key="5">
    <source>
        <dbReference type="SMART" id="SM00062"/>
    </source>
</evidence>
<dbReference type="SMART" id="SM00062">
    <property type="entry name" value="PBPb"/>
    <property type="match status" value="1"/>
</dbReference>
<comment type="caution">
    <text evidence="6">The sequence shown here is derived from an EMBL/GenBank/DDBJ whole genome shotgun (WGS) entry which is preliminary data.</text>
</comment>
<keyword evidence="2" id="KW-0813">Transport</keyword>
<dbReference type="PANTHER" id="PTHR30085:SF6">
    <property type="entry name" value="ABC TRANSPORTER GLUTAMINE-BINDING PROTEIN GLNH"/>
    <property type="match status" value="1"/>
</dbReference>
<evidence type="ECO:0000256" key="1">
    <source>
        <dbReference type="ARBA" id="ARBA00010333"/>
    </source>
</evidence>
<sequence length="283" mass="30139">MRAVAVVLAGAVAIAVPVACGGGGAYSSVLGKIRGTGQVVVGTKWDQPSLGLKVGTGDPEGFDVDVARYVVAKLADGRPVHITWWEAPAAGREALLQNGTVDMVFATYSITEARRPKVTFAGPYVLVHQDTMVLAGNPDIHQVDDLRGKRVCQVPGSNSFKRVADPPPDGKLDLPVVAVPAANYSDCVRKLSANELDAVSTEDLTLAGFAQQVPGLFRLLNDPFTDELYGIGLKKGDIETCEAANQAVAEMWRDGTATRLLRKWFGETGLRLPTTMPPPERCS</sequence>
<dbReference type="PROSITE" id="PS01039">
    <property type="entry name" value="SBP_BACTERIAL_3"/>
    <property type="match status" value="1"/>
</dbReference>
<evidence type="ECO:0000256" key="2">
    <source>
        <dbReference type="ARBA" id="ARBA00022448"/>
    </source>
</evidence>
<reference evidence="6 7" key="1">
    <citation type="submission" date="2024-09" db="EMBL/GenBank/DDBJ databases">
        <authorList>
            <person name="Sun Q."/>
            <person name="Mori K."/>
        </authorList>
    </citation>
    <scope>NUCLEOTIDE SEQUENCE [LARGE SCALE GENOMIC DNA]</scope>
    <source>
        <strain evidence="6 7">CCM 3426</strain>
    </source>
</reference>
<dbReference type="PANTHER" id="PTHR30085">
    <property type="entry name" value="AMINO ACID ABC TRANSPORTER PERMEASE"/>
    <property type="match status" value="1"/>
</dbReference>
<gene>
    <name evidence="6" type="ORF">ACFFV7_24825</name>
</gene>
<dbReference type="InterPro" id="IPR051455">
    <property type="entry name" value="Bact_solute-bind_prot3"/>
</dbReference>
<dbReference type="Gene3D" id="3.40.190.10">
    <property type="entry name" value="Periplasmic binding protein-like II"/>
    <property type="match status" value="2"/>
</dbReference>
<dbReference type="RefSeq" id="WP_229824591.1">
    <property type="nucleotide sequence ID" value="NZ_BMRC01000016.1"/>
</dbReference>
<name>A0ABV5IJ84_9ACTN</name>
<evidence type="ECO:0000313" key="7">
    <source>
        <dbReference type="Proteomes" id="UP001589647"/>
    </source>
</evidence>
<organism evidence="6 7">
    <name type="scientific">Nonomuraea spiralis</name>
    <dbReference type="NCBI Taxonomy" id="46182"/>
    <lineage>
        <taxon>Bacteria</taxon>
        <taxon>Bacillati</taxon>
        <taxon>Actinomycetota</taxon>
        <taxon>Actinomycetes</taxon>
        <taxon>Streptosporangiales</taxon>
        <taxon>Streptosporangiaceae</taxon>
        <taxon>Nonomuraea</taxon>
    </lineage>
</organism>
<dbReference type="EMBL" id="JBHMEI010000017">
    <property type="protein sequence ID" value="MFB9204442.1"/>
    <property type="molecule type" value="Genomic_DNA"/>
</dbReference>
<dbReference type="Proteomes" id="UP001589647">
    <property type="component" value="Unassembled WGS sequence"/>
</dbReference>
<comment type="similarity">
    <text evidence="1 4">Belongs to the bacterial solute-binding protein 3 family.</text>
</comment>
<dbReference type="CDD" id="cd13690">
    <property type="entry name" value="PBP2_GluB"/>
    <property type="match status" value="1"/>
</dbReference>